<dbReference type="EMBL" id="FNEZ01000001">
    <property type="protein sequence ID" value="SDJ24042.1"/>
    <property type="molecule type" value="Genomic_DNA"/>
</dbReference>
<gene>
    <name evidence="2" type="ORF">SAMN04487935_0399</name>
</gene>
<dbReference type="Gene3D" id="3.30.70.930">
    <property type="match status" value="1"/>
</dbReference>
<evidence type="ECO:0000313" key="2">
    <source>
        <dbReference type="EMBL" id="SDJ24042.1"/>
    </source>
</evidence>
<evidence type="ECO:0000313" key="3">
    <source>
        <dbReference type="Proteomes" id="UP000199580"/>
    </source>
</evidence>
<protein>
    <submittedName>
        <fullName evidence="2">YKOF-related Family</fullName>
    </submittedName>
</protein>
<dbReference type="InterPro" id="IPR011522">
    <property type="entry name" value="Thiamin/HMP-bd_put_YkoF"/>
</dbReference>
<dbReference type="Proteomes" id="UP000199580">
    <property type="component" value="Unassembled WGS sequence"/>
</dbReference>
<dbReference type="OrthoDB" id="164222at2"/>
<reference evidence="2 3" key="1">
    <citation type="submission" date="2016-10" db="EMBL/GenBank/DDBJ databases">
        <authorList>
            <person name="de Groot N.N."/>
        </authorList>
    </citation>
    <scope>NUCLEOTIDE SEQUENCE [LARGE SCALE GENOMIC DNA]</scope>
    <source>
        <strain evidence="2 3">CGMCC 1.10076</strain>
    </source>
</reference>
<dbReference type="AlphaFoldDB" id="A0A1G8S4H8"/>
<accession>A0A1G8S4H8</accession>
<proteinExistence type="predicted"/>
<dbReference type="RefSeq" id="WP_091391605.1">
    <property type="nucleotide sequence ID" value="NZ_BKAI01000001.1"/>
</dbReference>
<keyword evidence="3" id="KW-1185">Reference proteome</keyword>
<dbReference type="InterPro" id="IPR029756">
    <property type="entry name" value="MTH1187/YkoF-like"/>
</dbReference>
<evidence type="ECO:0000259" key="1">
    <source>
        <dbReference type="Pfam" id="PF07615"/>
    </source>
</evidence>
<dbReference type="SUPFAM" id="SSF89957">
    <property type="entry name" value="MTH1187/YkoF-like"/>
    <property type="match status" value="1"/>
</dbReference>
<organism evidence="2 3">
    <name type="scientific">Flavobacterium noncentrifugens</name>
    <dbReference type="NCBI Taxonomy" id="1128970"/>
    <lineage>
        <taxon>Bacteria</taxon>
        <taxon>Pseudomonadati</taxon>
        <taxon>Bacteroidota</taxon>
        <taxon>Flavobacteriia</taxon>
        <taxon>Flavobacteriales</taxon>
        <taxon>Flavobacteriaceae</taxon>
        <taxon>Flavobacterium</taxon>
    </lineage>
</organism>
<sequence>MKVSVDISLYPMNQNFEEPIIAFIKKARNSGFAVLENPLTTQVYGDYDAIMDFLKSAMKETFLTEEMCVFTLKLVKGDRTL</sequence>
<feature type="domain" description="Thiamin/hydroxymethyl pyrimidine-binding YkoF putative" evidence="1">
    <location>
        <begin position="4"/>
        <end position="70"/>
    </location>
</feature>
<dbReference type="Pfam" id="PF07615">
    <property type="entry name" value="Ykof"/>
    <property type="match status" value="1"/>
</dbReference>
<dbReference type="STRING" id="1128970.SAMN04487935_0399"/>
<name>A0A1G8S4H8_9FLAO</name>